<keyword evidence="4 6" id="KW-1133">Transmembrane helix</keyword>
<dbReference type="AlphaFoldDB" id="A0A133VIY9"/>
<keyword evidence="3 6" id="KW-0812">Transmembrane</keyword>
<name>A0A133VIY9_9EURY</name>
<feature type="transmembrane region" description="Helical" evidence="6">
    <location>
        <begin position="145"/>
        <end position="166"/>
    </location>
</feature>
<sequence length="290" mass="31590">MVVYPYVVSLREGLEAALIIAILIGYLARIKRPDLNKYVWWGVGGAIALSLGLGAGIWMIYGELGELGEKIFEAGAAGTAVIVLTYMIFWMAKNAKKIKGDLEEKIDVSISEKWLLRIAFLAFIAVFREGLETVLFLTASAFSNPIGTLIGAAGGFATVIVIGIFLLRGSKRLPIRKFFSVTSVLLLIFAAGILSYGVHEGIEAVEEMGHEVSWLGGEAYNLTPAAGSVFHPDEAVGSVIQGLIGKVYLSPEWLTLFAYLIYWAIVGTYLLKVYAPTRYNGVVEKIFRKG</sequence>
<feature type="transmembrane region" description="Helical" evidence="6">
    <location>
        <begin position="178"/>
        <end position="198"/>
    </location>
</feature>
<feature type="transmembrane region" description="Helical" evidence="6">
    <location>
        <begin position="39"/>
        <end position="62"/>
    </location>
</feature>
<dbReference type="GO" id="GO:0033573">
    <property type="term" value="C:high-affinity iron permease complex"/>
    <property type="evidence" value="ECO:0007669"/>
    <property type="project" value="InterPro"/>
</dbReference>
<feature type="transmembrane region" description="Helical" evidence="6">
    <location>
        <begin position="114"/>
        <end position="139"/>
    </location>
</feature>
<evidence type="ECO:0000256" key="4">
    <source>
        <dbReference type="ARBA" id="ARBA00022989"/>
    </source>
</evidence>
<dbReference type="Proteomes" id="UP000070491">
    <property type="component" value="Unassembled WGS sequence"/>
</dbReference>
<organism evidence="7 8">
    <name type="scientific">candidate division MSBL1 archaeon SCGC-AAA382F02</name>
    <dbReference type="NCBI Taxonomy" id="1698282"/>
    <lineage>
        <taxon>Archaea</taxon>
        <taxon>Methanobacteriati</taxon>
        <taxon>Methanobacteriota</taxon>
        <taxon>candidate division MSBL1</taxon>
    </lineage>
</organism>
<comment type="similarity">
    <text evidence="2">Belongs to the oxidase-dependent Fe transporter (OFeT) (TC 9.A.10.1) family.</text>
</comment>
<evidence type="ECO:0000256" key="6">
    <source>
        <dbReference type="SAM" id="Phobius"/>
    </source>
</evidence>
<dbReference type="InterPro" id="IPR004923">
    <property type="entry name" value="FTR1/Fip1/EfeU"/>
</dbReference>
<evidence type="ECO:0008006" key="9">
    <source>
        <dbReference type="Google" id="ProtNLM"/>
    </source>
</evidence>
<gene>
    <name evidence="7" type="ORF">AKJ53_00460</name>
</gene>
<feature type="transmembrane region" description="Helical" evidence="6">
    <location>
        <begin position="6"/>
        <end position="27"/>
    </location>
</feature>
<evidence type="ECO:0000256" key="3">
    <source>
        <dbReference type="ARBA" id="ARBA00022692"/>
    </source>
</evidence>
<dbReference type="PANTHER" id="PTHR31632:SF2">
    <property type="entry name" value="PLASMA MEMBRANE IRON PERMEASE"/>
    <property type="match status" value="1"/>
</dbReference>
<dbReference type="EMBL" id="LHYG01000004">
    <property type="protein sequence ID" value="KXB06380.1"/>
    <property type="molecule type" value="Genomic_DNA"/>
</dbReference>
<dbReference type="Pfam" id="PF03239">
    <property type="entry name" value="FTR1"/>
    <property type="match status" value="1"/>
</dbReference>
<protein>
    <recommendedName>
        <fullName evidence="9">Ferrous iron transporter</fullName>
    </recommendedName>
</protein>
<evidence type="ECO:0000256" key="1">
    <source>
        <dbReference type="ARBA" id="ARBA00004141"/>
    </source>
</evidence>
<dbReference type="PATRIC" id="fig|1698282.3.peg.293"/>
<comment type="caution">
    <text evidence="7">The sequence shown here is derived from an EMBL/GenBank/DDBJ whole genome shotgun (WGS) entry which is preliminary data.</text>
</comment>
<reference evidence="7 8" key="1">
    <citation type="journal article" date="2016" name="Sci. Rep.">
        <title>Metabolic traits of an uncultured archaeal lineage -MSBL1- from brine pools of the Red Sea.</title>
        <authorList>
            <person name="Mwirichia R."/>
            <person name="Alam I."/>
            <person name="Rashid M."/>
            <person name="Vinu M."/>
            <person name="Ba-Alawi W."/>
            <person name="Anthony Kamau A."/>
            <person name="Kamanda Ngugi D."/>
            <person name="Goker M."/>
            <person name="Klenk H.P."/>
            <person name="Bajic V."/>
            <person name="Stingl U."/>
        </authorList>
    </citation>
    <scope>NUCLEOTIDE SEQUENCE [LARGE SCALE GENOMIC DNA]</scope>
    <source>
        <strain evidence="7">SCGC-AAA382F02</strain>
    </source>
</reference>
<accession>A0A133VIY9</accession>
<evidence type="ECO:0000256" key="5">
    <source>
        <dbReference type="ARBA" id="ARBA00023136"/>
    </source>
</evidence>
<evidence type="ECO:0000313" key="8">
    <source>
        <dbReference type="Proteomes" id="UP000070491"/>
    </source>
</evidence>
<dbReference type="GO" id="GO:0015093">
    <property type="term" value="F:ferrous iron transmembrane transporter activity"/>
    <property type="evidence" value="ECO:0007669"/>
    <property type="project" value="TreeGrafter"/>
</dbReference>
<keyword evidence="8" id="KW-1185">Reference proteome</keyword>
<feature type="transmembrane region" description="Helical" evidence="6">
    <location>
        <begin position="74"/>
        <end position="93"/>
    </location>
</feature>
<evidence type="ECO:0000256" key="2">
    <source>
        <dbReference type="ARBA" id="ARBA00008333"/>
    </source>
</evidence>
<keyword evidence="5 6" id="KW-0472">Membrane</keyword>
<feature type="transmembrane region" description="Helical" evidence="6">
    <location>
        <begin position="253"/>
        <end position="271"/>
    </location>
</feature>
<proteinExistence type="inferred from homology"/>
<comment type="subcellular location">
    <subcellularLocation>
        <location evidence="1">Membrane</location>
        <topology evidence="1">Multi-pass membrane protein</topology>
    </subcellularLocation>
</comment>
<evidence type="ECO:0000313" key="7">
    <source>
        <dbReference type="EMBL" id="KXB06380.1"/>
    </source>
</evidence>
<dbReference type="PANTHER" id="PTHR31632">
    <property type="entry name" value="IRON TRANSPORTER FTH1"/>
    <property type="match status" value="1"/>
</dbReference>